<evidence type="ECO:0000313" key="4">
    <source>
        <dbReference type="Proteomes" id="UP000639338"/>
    </source>
</evidence>
<proteinExistence type="predicted"/>
<keyword evidence="4" id="KW-1185">Reference proteome</keyword>
<keyword evidence="2" id="KW-1133">Transmembrane helix</keyword>
<dbReference type="InterPro" id="IPR040346">
    <property type="entry name" value="GEX1/Brambleberry"/>
</dbReference>
<comment type="caution">
    <text evidence="3">The sequence shown here is derived from an EMBL/GenBank/DDBJ whole genome shotgun (WGS) entry which is preliminary data.</text>
</comment>
<keyword evidence="2" id="KW-0812">Transmembrane</keyword>
<reference evidence="3 4" key="1">
    <citation type="submission" date="2020-08" db="EMBL/GenBank/DDBJ databases">
        <title>Aphidius gifuensis genome sequencing and assembly.</title>
        <authorList>
            <person name="Du Z."/>
        </authorList>
    </citation>
    <scope>NUCLEOTIDE SEQUENCE [LARGE SCALE GENOMIC DNA]</scope>
    <source>
        <strain evidence="3">YNYX2018</strain>
        <tissue evidence="3">Adults</tissue>
    </source>
</reference>
<gene>
    <name evidence="3" type="ORF">HCN44_006294</name>
</gene>
<evidence type="ECO:0000313" key="3">
    <source>
        <dbReference type="EMBL" id="KAF7993234.1"/>
    </source>
</evidence>
<dbReference type="Proteomes" id="UP000639338">
    <property type="component" value="Unassembled WGS sequence"/>
</dbReference>
<name>A0A834XY16_APHGI</name>
<dbReference type="PANTHER" id="PTHR33538">
    <property type="entry name" value="PROTEIN GAMETE EXPRESSED 1"/>
    <property type="match status" value="1"/>
</dbReference>
<accession>A0A834XY16</accession>
<evidence type="ECO:0000256" key="2">
    <source>
        <dbReference type="SAM" id="Phobius"/>
    </source>
</evidence>
<dbReference type="OrthoDB" id="5978806at2759"/>
<feature type="region of interest" description="Disordered" evidence="1">
    <location>
        <begin position="595"/>
        <end position="616"/>
    </location>
</feature>
<feature type="transmembrane region" description="Helical" evidence="2">
    <location>
        <begin position="377"/>
        <end position="398"/>
    </location>
</feature>
<dbReference type="AlphaFoldDB" id="A0A834XY16"/>
<evidence type="ECO:0000256" key="1">
    <source>
        <dbReference type="SAM" id="MobiDB-lite"/>
    </source>
</evidence>
<dbReference type="EMBL" id="JACMRX010000003">
    <property type="protein sequence ID" value="KAF7993234.1"/>
    <property type="molecule type" value="Genomic_DNA"/>
</dbReference>
<sequence>MIILIKNIFRIFKMKLTTCLMILMIMSSVDGSILNWIWSKPTSEEKKITFSNNVPLASIPYEIMTNDEKFLHEASKITDIQISSVLDSCQHKVVLKIRKTCSALTEEELSKFSVNLLNCQSFAEGRKTYPCTDEMTLEQCTTDMDPDTWNAYHLMNNRARGICLSARNTQFRALTEITVNKLMESSQSQIKAFDTLKENQERLEMKTIEALMSLSEGNKILLDQQEHLKDAQASAHNLVASNLRELNNEKALIRAGHMQLSTMTEDIKKRLEKASQQLLSQTDESRENHKELLDDLMNIQKRAELIWDKIEASTERIVKQNFEAAAQFEKTLERLEKINGTIYYIGNVTESMKTEIDQKLEWIANYIGNTGEQFEKIHRICMHIVYLLAAMIVASFLNAPTLTRVTILGLIPMNLVAFLKHGMKTCLDFTSITVLILLITGMHFIMVGIQRLMSSGNPKTIDTPDGYDFPMGNGCSTPLLSSSAMRSGQKQTPLKRNFANEVYRMTINKLVRFKDNTVSIMQYAASWCRQNTSPVEELSCSYHPSKKSHDDVIYYSKKYPSTYNNNSEYETSRLYNDSENTLDANDLRRRLISTRSSSVRSNTSSRSVTPSSGIERTMCSAITKNGTQCRSRAQIGREFCGRHTDQSSVSMNLTEN</sequence>
<feature type="compositionally biased region" description="Low complexity" evidence="1">
    <location>
        <begin position="595"/>
        <end position="612"/>
    </location>
</feature>
<protein>
    <submittedName>
        <fullName evidence="3">Uncharacterized protein</fullName>
    </submittedName>
</protein>
<organism evidence="3 4">
    <name type="scientific">Aphidius gifuensis</name>
    <name type="common">Parasitoid wasp</name>
    <dbReference type="NCBI Taxonomy" id="684658"/>
    <lineage>
        <taxon>Eukaryota</taxon>
        <taxon>Metazoa</taxon>
        <taxon>Ecdysozoa</taxon>
        <taxon>Arthropoda</taxon>
        <taxon>Hexapoda</taxon>
        <taxon>Insecta</taxon>
        <taxon>Pterygota</taxon>
        <taxon>Neoptera</taxon>
        <taxon>Endopterygota</taxon>
        <taxon>Hymenoptera</taxon>
        <taxon>Apocrita</taxon>
        <taxon>Ichneumonoidea</taxon>
        <taxon>Braconidae</taxon>
        <taxon>Aphidiinae</taxon>
        <taxon>Aphidius</taxon>
    </lineage>
</organism>
<dbReference type="PANTHER" id="PTHR33538:SF1">
    <property type="entry name" value="PROTEIN BRAMBLEBERRY"/>
    <property type="match status" value="1"/>
</dbReference>
<keyword evidence="2" id="KW-0472">Membrane</keyword>
<feature type="transmembrane region" description="Helical" evidence="2">
    <location>
        <begin position="429"/>
        <end position="449"/>
    </location>
</feature>